<gene>
    <name evidence="1" type="ORF">Bfra_011488</name>
</gene>
<dbReference type="AlphaFoldDB" id="A0A8H6AYG0"/>
<accession>A0A8H6AYG0</accession>
<comment type="caution">
    <text evidence="1">The sequence shown here is derived from an EMBL/GenBank/DDBJ whole genome shotgun (WGS) entry which is preliminary data.</text>
</comment>
<dbReference type="EMBL" id="JABFCT010000005">
    <property type="protein sequence ID" value="KAF5875725.1"/>
    <property type="molecule type" value="Genomic_DNA"/>
</dbReference>
<sequence>MTNNCVNVYDTPADIDFSRVYLPITTFLPCLPMKFHKQKYSLTQNQSADTQPNLLTFSFAPSQDAHIFPAALKCLQITAR</sequence>
<name>A0A8H6AYG0_9HELO</name>
<keyword evidence="2" id="KW-1185">Reference proteome</keyword>
<dbReference type="Proteomes" id="UP000531561">
    <property type="component" value="Unassembled WGS sequence"/>
</dbReference>
<dbReference type="RefSeq" id="XP_037194671.1">
    <property type="nucleotide sequence ID" value="XM_037341814.1"/>
</dbReference>
<reference evidence="1 2" key="1">
    <citation type="journal article" date="2020" name="Phytopathology">
        <title>A high-quality genome resource of Botrytis fragariae, a new and rapidly spreading fungal pathogen causing strawberry gray mold in the U.S.A.</title>
        <authorList>
            <person name="Wu Y."/>
            <person name="Saski C.A."/>
            <person name="Schnabel G."/>
            <person name="Xiao S."/>
            <person name="Hu M."/>
        </authorList>
    </citation>
    <scope>NUCLEOTIDE SEQUENCE [LARGE SCALE GENOMIC DNA]</scope>
    <source>
        <strain evidence="1 2">BVB16</strain>
    </source>
</reference>
<organism evidence="1 2">
    <name type="scientific">Botrytis fragariae</name>
    <dbReference type="NCBI Taxonomy" id="1964551"/>
    <lineage>
        <taxon>Eukaryota</taxon>
        <taxon>Fungi</taxon>
        <taxon>Dikarya</taxon>
        <taxon>Ascomycota</taxon>
        <taxon>Pezizomycotina</taxon>
        <taxon>Leotiomycetes</taxon>
        <taxon>Helotiales</taxon>
        <taxon>Sclerotiniaceae</taxon>
        <taxon>Botrytis</taxon>
    </lineage>
</organism>
<protein>
    <submittedName>
        <fullName evidence="1">Uncharacterized protein</fullName>
    </submittedName>
</protein>
<dbReference type="GeneID" id="59265506"/>
<evidence type="ECO:0000313" key="2">
    <source>
        <dbReference type="Proteomes" id="UP000531561"/>
    </source>
</evidence>
<proteinExistence type="predicted"/>
<evidence type="ECO:0000313" key="1">
    <source>
        <dbReference type="EMBL" id="KAF5875725.1"/>
    </source>
</evidence>